<keyword evidence="4 16" id="KW-0945">Host-virus interaction</keyword>
<keyword evidence="7 16" id="KW-0863">Zinc-finger</keyword>
<evidence type="ECO:0000313" key="18">
    <source>
        <dbReference type="EMBL" id="AYD41521.1"/>
    </source>
</evidence>
<feature type="zinc finger region" evidence="16">
    <location>
        <begin position="99"/>
        <end position="135"/>
    </location>
</feature>
<comment type="subcellular location">
    <subcellularLocation>
        <location evidence="16 17">Host cytoplasm</location>
    </subcellularLocation>
    <subcellularLocation>
        <location evidence="16 17">Host nucleus</location>
    </subcellularLocation>
</comment>
<dbReference type="Pfam" id="PF00518">
    <property type="entry name" value="E6"/>
    <property type="match status" value="1"/>
</dbReference>
<dbReference type="GO" id="GO:0039502">
    <property type="term" value="P:symbiont-mediated suppression of host type I interferon-mediated signaling pathway"/>
    <property type="evidence" value="ECO:0007669"/>
    <property type="project" value="UniProtKB-UniRule"/>
</dbReference>
<evidence type="ECO:0000256" key="9">
    <source>
        <dbReference type="ARBA" id="ARBA00023015"/>
    </source>
</evidence>
<evidence type="ECO:0000256" key="7">
    <source>
        <dbReference type="ARBA" id="ARBA00022771"/>
    </source>
</evidence>
<evidence type="ECO:0000256" key="5">
    <source>
        <dbReference type="ARBA" id="ARBA00022632"/>
    </source>
</evidence>
<keyword evidence="14 16" id="KW-0899">Viral immunoevasion</keyword>
<evidence type="ECO:0000256" key="1">
    <source>
        <dbReference type="ARBA" id="ARBA00006346"/>
    </source>
</evidence>
<dbReference type="GO" id="GO:0052170">
    <property type="term" value="P:symbiont-mediated suppression of host innate immune response"/>
    <property type="evidence" value="ECO:0007669"/>
    <property type="project" value="UniProtKB-KW"/>
</dbReference>
<dbReference type="InterPro" id="IPR038575">
    <property type="entry name" value="E6_sf"/>
</dbReference>
<reference evidence="18" key="1">
    <citation type="journal article" date="2018" name="Nat. Med.">
        <title>Expanded skin virome in DOCK8-deficient patients.</title>
        <authorList>
            <consortium name="NISC Comparative Sequencing Program"/>
            <person name="Tirosh O."/>
            <person name="Conlan S."/>
            <person name="Deming C."/>
            <person name="Lee-Lin S.Q."/>
            <person name="Huang X."/>
            <person name="Su H.C."/>
            <person name="Freeman A.F."/>
            <person name="Segre J.A."/>
            <person name="Kong H.H."/>
        </authorList>
    </citation>
    <scope>NUCLEOTIDE SEQUENCE</scope>
    <source>
        <strain evidence="18">HPV-mSK_101</strain>
    </source>
</reference>
<dbReference type="Gene3D" id="3.30.240.40">
    <property type="entry name" value="E6 early regulatory protein"/>
    <property type="match status" value="2"/>
</dbReference>
<sequence>MEAFPTKLDTYCEYYGISFFDLQLRCVFCKHWISGVELAAFHTKYLSLIWKQNVCYACCTNCLKLSARYERERYYQCSVKSAFIVDLLHKPLCDIVIRCLHCLRRLDYIEKIEHLYNEEPFHLIRCYWRGYCRNCPRQL</sequence>
<comment type="caution">
    <text evidence="16">Lacks conserved residue(s) required for the propagation of feature annotation.</text>
</comment>
<dbReference type="GO" id="GO:0042025">
    <property type="term" value="C:host cell nucleus"/>
    <property type="evidence" value="ECO:0007669"/>
    <property type="project" value="UniProtKB-SubCell"/>
</dbReference>
<dbReference type="GO" id="GO:0003677">
    <property type="term" value="F:DNA binding"/>
    <property type="evidence" value="ECO:0007669"/>
    <property type="project" value="UniProtKB-UniRule"/>
</dbReference>
<comment type="subunit">
    <text evidence="16">Forms homodimers. Interacts with ubiquitin-protein ligase UBE3A/E6-AP; this interaction stimulates UBE3A ubiquitin activity. Interacts with host BAK1.</text>
</comment>
<comment type="function">
    <text evidence="16">Plays a major role in the induction and maintenance of cellular transformation. E6 associates with host UBE3A/E6-AP ubiquitin-protein ligase and modulates its activity. Protects host keratinocytes from apoptosis by mediating the degradation of host BAK1. May also inhibit host immune response.</text>
</comment>
<dbReference type="SUPFAM" id="SSF161229">
    <property type="entry name" value="E6 C-terminal domain-like"/>
    <property type="match status" value="2"/>
</dbReference>
<proteinExistence type="inferred from homology"/>
<protein>
    <recommendedName>
        <fullName evidence="16 17">Protein E6</fullName>
    </recommendedName>
</protein>
<keyword evidence="9 16" id="KW-0805">Transcription regulation</keyword>
<keyword evidence="8 16" id="KW-0862">Zinc</keyword>
<keyword evidence="12 16" id="KW-0804">Transcription</keyword>
<gene>
    <name evidence="16" type="primary">E6</name>
</gene>
<organism evidence="18">
    <name type="scientific">Human papillomavirus</name>
    <dbReference type="NCBI Taxonomy" id="10566"/>
    <lineage>
        <taxon>Viruses</taxon>
        <taxon>Monodnaviria</taxon>
        <taxon>Shotokuvirae</taxon>
        <taxon>Cossaviricota</taxon>
        <taxon>Papovaviricetes</taxon>
        <taxon>Zurhausenvirales</taxon>
        <taxon>Papillomaviridae</taxon>
    </lineage>
</organism>
<evidence type="ECO:0000256" key="3">
    <source>
        <dbReference type="ARBA" id="ARBA00022562"/>
    </source>
</evidence>
<keyword evidence="6 16" id="KW-0479">Metal-binding</keyword>
<dbReference type="GO" id="GO:0006355">
    <property type="term" value="P:regulation of DNA-templated transcription"/>
    <property type="evidence" value="ECO:0007669"/>
    <property type="project" value="UniProtKB-UniRule"/>
</dbReference>
<dbReference type="InterPro" id="IPR001334">
    <property type="entry name" value="E6"/>
</dbReference>
<evidence type="ECO:0000256" key="6">
    <source>
        <dbReference type="ARBA" id="ARBA00022723"/>
    </source>
</evidence>
<keyword evidence="11 16" id="KW-0010">Activator</keyword>
<dbReference type="HAMAP" id="MF_04006">
    <property type="entry name" value="HPV_E6"/>
    <property type="match status" value="1"/>
</dbReference>
<keyword evidence="5 16" id="KW-1090">Inhibition of host innate immune response by virus</keyword>
<dbReference type="GO" id="GO:0030430">
    <property type="term" value="C:host cell cytoplasm"/>
    <property type="evidence" value="ECO:0007669"/>
    <property type="project" value="UniProtKB-SubCell"/>
</dbReference>
<evidence type="ECO:0000256" key="2">
    <source>
        <dbReference type="ARBA" id="ARBA00022518"/>
    </source>
</evidence>
<name>A0A386H6X2_9PAPI</name>
<keyword evidence="3 16" id="KW-1048">Host nucleus</keyword>
<evidence type="ECO:0000256" key="13">
    <source>
        <dbReference type="ARBA" id="ARBA00023200"/>
    </source>
</evidence>
<keyword evidence="13 16" id="KW-1035">Host cytoplasm</keyword>
<dbReference type="GO" id="GO:0006351">
    <property type="term" value="P:DNA-templated transcription"/>
    <property type="evidence" value="ECO:0007669"/>
    <property type="project" value="UniProtKB-UniRule"/>
</dbReference>
<feature type="zinc finger region" evidence="16">
    <location>
        <begin position="26"/>
        <end position="62"/>
    </location>
</feature>
<evidence type="ECO:0000256" key="14">
    <source>
        <dbReference type="ARBA" id="ARBA00023280"/>
    </source>
</evidence>
<dbReference type="EMBL" id="MH972562">
    <property type="protein sequence ID" value="AYD41521.1"/>
    <property type="molecule type" value="Genomic_DNA"/>
</dbReference>
<keyword evidence="10 16" id="KW-0238">DNA-binding</keyword>
<evidence type="ECO:0000256" key="11">
    <source>
        <dbReference type="ARBA" id="ARBA00023159"/>
    </source>
</evidence>
<accession>A0A386H6X2</accession>
<evidence type="ECO:0000256" key="15">
    <source>
        <dbReference type="ARBA" id="ARBA00023323"/>
    </source>
</evidence>
<evidence type="ECO:0000256" key="17">
    <source>
        <dbReference type="RuleBase" id="RU363123"/>
    </source>
</evidence>
<evidence type="ECO:0000256" key="16">
    <source>
        <dbReference type="HAMAP-Rule" id="MF_04006"/>
    </source>
</evidence>
<keyword evidence="15 16" id="KW-1119">Modulation of host cell apoptosis by virus</keyword>
<evidence type="ECO:0000256" key="12">
    <source>
        <dbReference type="ARBA" id="ARBA00023163"/>
    </source>
</evidence>
<dbReference type="GO" id="GO:0008270">
    <property type="term" value="F:zinc ion binding"/>
    <property type="evidence" value="ECO:0007669"/>
    <property type="project" value="UniProtKB-KW"/>
</dbReference>
<evidence type="ECO:0000256" key="10">
    <source>
        <dbReference type="ARBA" id="ARBA00023125"/>
    </source>
</evidence>
<dbReference type="GO" id="GO:0052150">
    <property type="term" value="P:symbiont-mediated perturbation of host apoptosis"/>
    <property type="evidence" value="ECO:0007669"/>
    <property type="project" value="UniProtKB-KW"/>
</dbReference>
<keyword evidence="2 16" id="KW-0244">Early protein</keyword>
<evidence type="ECO:0000256" key="4">
    <source>
        <dbReference type="ARBA" id="ARBA00022581"/>
    </source>
</evidence>
<evidence type="ECO:0000256" key="8">
    <source>
        <dbReference type="ARBA" id="ARBA00022833"/>
    </source>
</evidence>
<dbReference type="GO" id="GO:0039648">
    <property type="term" value="P:symbiont-mediated perturbation of host ubiquitin-like protein modification"/>
    <property type="evidence" value="ECO:0007669"/>
    <property type="project" value="UniProtKB-UniRule"/>
</dbReference>
<comment type="similarity">
    <text evidence="1 16 17">Belongs to the papillomaviridae E6 protein family.</text>
</comment>